<keyword evidence="3 8" id="KW-0597">Phosphoprotein</keyword>
<feature type="domain" description="Response regulatory" evidence="10">
    <location>
        <begin position="3"/>
        <end position="120"/>
    </location>
</feature>
<dbReference type="Proteomes" id="UP000187172">
    <property type="component" value="Unassembled WGS sequence"/>
</dbReference>
<evidence type="ECO:0000313" key="11">
    <source>
        <dbReference type="EMBL" id="OMF52575.1"/>
    </source>
</evidence>
<keyword evidence="7" id="KW-0804">Transcription</keyword>
<gene>
    <name evidence="11" type="ORF">BK138_21040</name>
</gene>
<dbReference type="Gene3D" id="1.10.10.60">
    <property type="entry name" value="Homeodomain-like"/>
    <property type="match status" value="2"/>
</dbReference>
<evidence type="ECO:0000256" key="8">
    <source>
        <dbReference type="PROSITE-ProRule" id="PRU00169"/>
    </source>
</evidence>
<dbReference type="AlphaFoldDB" id="A0A1R1EL85"/>
<keyword evidence="12" id="KW-1185">Reference proteome</keyword>
<organism evidence="11 12">
    <name type="scientific">Paenibacillus rhizosphaerae</name>
    <dbReference type="NCBI Taxonomy" id="297318"/>
    <lineage>
        <taxon>Bacteria</taxon>
        <taxon>Bacillati</taxon>
        <taxon>Bacillota</taxon>
        <taxon>Bacilli</taxon>
        <taxon>Bacillales</taxon>
        <taxon>Paenibacillaceae</taxon>
        <taxon>Paenibacillus</taxon>
    </lineage>
</organism>
<evidence type="ECO:0000256" key="1">
    <source>
        <dbReference type="ARBA" id="ARBA00004496"/>
    </source>
</evidence>
<dbReference type="InterPro" id="IPR020449">
    <property type="entry name" value="Tscrpt_reg_AraC-type_HTH"/>
</dbReference>
<dbReference type="CDD" id="cd17536">
    <property type="entry name" value="REC_YesN-like"/>
    <property type="match status" value="1"/>
</dbReference>
<accession>A0A1R1EL85</accession>
<keyword evidence="4" id="KW-0902">Two-component regulatory system</keyword>
<dbReference type="PROSITE" id="PS01124">
    <property type="entry name" value="HTH_ARAC_FAMILY_2"/>
    <property type="match status" value="1"/>
</dbReference>
<dbReference type="SUPFAM" id="SSF52172">
    <property type="entry name" value="CheY-like"/>
    <property type="match status" value="1"/>
</dbReference>
<dbReference type="PROSITE" id="PS50110">
    <property type="entry name" value="RESPONSE_REGULATORY"/>
    <property type="match status" value="1"/>
</dbReference>
<dbReference type="InterPro" id="IPR018060">
    <property type="entry name" value="HTH_AraC"/>
</dbReference>
<dbReference type="PRINTS" id="PR00032">
    <property type="entry name" value="HTHARAC"/>
</dbReference>
<dbReference type="SMART" id="SM00342">
    <property type="entry name" value="HTH_ARAC"/>
    <property type="match status" value="1"/>
</dbReference>
<proteinExistence type="predicted"/>
<dbReference type="InterPro" id="IPR001789">
    <property type="entry name" value="Sig_transdc_resp-reg_receiver"/>
</dbReference>
<dbReference type="SMART" id="SM00448">
    <property type="entry name" value="REC"/>
    <property type="match status" value="1"/>
</dbReference>
<dbReference type="PROSITE" id="PS00041">
    <property type="entry name" value="HTH_ARAC_FAMILY_1"/>
    <property type="match status" value="1"/>
</dbReference>
<comment type="caution">
    <text evidence="11">The sequence shown here is derived from an EMBL/GenBank/DDBJ whole genome shotgun (WGS) entry which is preliminary data.</text>
</comment>
<dbReference type="EMBL" id="MRTP01000006">
    <property type="protein sequence ID" value="OMF52575.1"/>
    <property type="molecule type" value="Genomic_DNA"/>
</dbReference>
<dbReference type="STRING" id="297318.BK138_21040"/>
<keyword evidence="5" id="KW-0805">Transcription regulation</keyword>
<keyword evidence="2" id="KW-0963">Cytoplasm</keyword>
<dbReference type="InterPro" id="IPR009057">
    <property type="entry name" value="Homeodomain-like_sf"/>
</dbReference>
<dbReference type="InterPro" id="IPR018062">
    <property type="entry name" value="HTH_AraC-typ_CS"/>
</dbReference>
<evidence type="ECO:0000256" key="7">
    <source>
        <dbReference type="ARBA" id="ARBA00023163"/>
    </source>
</evidence>
<keyword evidence="6" id="KW-0238">DNA-binding</keyword>
<dbReference type="GO" id="GO:0000160">
    <property type="term" value="P:phosphorelay signal transduction system"/>
    <property type="evidence" value="ECO:0007669"/>
    <property type="project" value="UniProtKB-KW"/>
</dbReference>
<dbReference type="SUPFAM" id="SSF46689">
    <property type="entry name" value="Homeodomain-like"/>
    <property type="match status" value="2"/>
</dbReference>
<dbReference type="InterPro" id="IPR051552">
    <property type="entry name" value="HptR"/>
</dbReference>
<feature type="modified residue" description="4-aspartylphosphate" evidence="8">
    <location>
        <position position="55"/>
    </location>
</feature>
<reference evidence="11 12" key="1">
    <citation type="submission" date="2016-11" db="EMBL/GenBank/DDBJ databases">
        <title>Paenibacillus species isolates.</title>
        <authorList>
            <person name="Beno S.M."/>
        </authorList>
    </citation>
    <scope>NUCLEOTIDE SEQUENCE [LARGE SCALE GENOMIC DNA]</scope>
    <source>
        <strain evidence="11 12">FSL R5-0378</strain>
    </source>
</reference>
<evidence type="ECO:0000313" key="12">
    <source>
        <dbReference type="Proteomes" id="UP000187172"/>
    </source>
</evidence>
<dbReference type="RefSeq" id="WP_076172748.1">
    <property type="nucleotide sequence ID" value="NZ_MRTP01000006.1"/>
</dbReference>
<dbReference type="GO" id="GO:0003700">
    <property type="term" value="F:DNA-binding transcription factor activity"/>
    <property type="evidence" value="ECO:0007669"/>
    <property type="project" value="InterPro"/>
</dbReference>
<dbReference type="GO" id="GO:0043565">
    <property type="term" value="F:sequence-specific DNA binding"/>
    <property type="evidence" value="ECO:0007669"/>
    <property type="project" value="InterPro"/>
</dbReference>
<evidence type="ECO:0000256" key="2">
    <source>
        <dbReference type="ARBA" id="ARBA00022490"/>
    </source>
</evidence>
<evidence type="ECO:0000256" key="5">
    <source>
        <dbReference type="ARBA" id="ARBA00023015"/>
    </source>
</evidence>
<dbReference type="PANTHER" id="PTHR42713:SF3">
    <property type="entry name" value="TRANSCRIPTIONAL REGULATORY PROTEIN HPTR"/>
    <property type="match status" value="1"/>
</dbReference>
<dbReference type="PANTHER" id="PTHR42713">
    <property type="entry name" value="HISTIDINE KINASE-RELATED"/>
    <property type="match status" value="1"/>
</dbReference>
<evidence type="ECO:0000256" key="6">
    <source>
        <dbReference type="ARBA" id="ARBA00023125"/>
    </source>
</evidence>
<dbReference type="GO" id="GO:0005737">
    <property type="term" value="C:cytoplasm"/>
    <property type="evidence" value="ECO:0007669"/>
    <property type="project" value="UniProtKB-SubCell"/>
</dbReference>
<evidence type="ECO:0000256" key="4">
    <source>
        <dbReference type="ARBA" id="ARBA00023012"/>
    </source>
</evidence>
<name>A0A1R1EL85_9BACL</name>
<evidence type="ECO:0000256" key="3">
    <source>
        <dbReference type="ARBA" id="ARBA00022553"/>
    </source>
</evidence>
<dbReference type="Pfam" id="PF00072">
    <property type="entry name" value="Response_reg"/>
    <property type="match status" value="1"/>
</dbReference>
<dbReference type="Gene3D" id="3.40.50.2300">
    <property type="match status" value="1"/>
</dbReference>
<dbReference type="Pfam" id="PF12833">
    <property type="entry name" value="HTH_18"/>
    <property type="match status" value="1"/>
</dbReference>
<comment type="subcellular location">
    <subcellularLocation>
        <location evidence="1">Cytoplasm</location>
    </subcellularLocation>
</comment>
<sequence>MIKLMVVDDEHWIREGLKRTIDWSSHGIQFIGDAEDGCKALELIEAHVPEIIISDIKMPTMDGMDLMEEIKKRGIDTKVIFISGFSDFAYAQKAVKLGAFDYILKPVEEPILLEIIERCISEIRQKQELNSRLQELSGRIRESLPLARQKHLEMCLTRSLTEREMQSAWEALHINLDPKRLIVMAMVVHEWGDREMDESGCSLMRYALGNLVEEILSQKGIRCLACPLQGNDFADIALIASLSEPDTSFGVEDLYRYMDGVIEDALQVLGVRISIGISGLRERTQLASSFREALTISMNYLVHGPGQVHTAPMDGSSAGHGSKPRPAEQLDYRMAACMGQLAADVLLTDHKADSLDSALSNRILHAMKLKDAGRLSELLDVQTGLLQELIKQTPAIAVRYEMNMHISILLSKWQELLQAKDHSKASTITHQHKLQLYRCSIGDWKAMIMDTFLIKDTHAPSIAHKRTIETALRYIHDNYHLGISLHNVAEKIYMNPSYFSRVFHEEVGETLSRYLIRIRIAKAKELLEQTPLKVYEVADRVGYRDFRHFVKTFKEWEGMTPAQYRNYGA</sequence>
<dbReference type="InterPro" id="IPR011006">
    <property type="entry name" value="CheY-like_superfamily"/>
</dbReference>
<evidence type="ECO:0000259" key="9">
    <source>
        <dbReference type="PROSITE" id="PS01124"/>
    </source>
</evidence>
<feature type="domain" description="HTH araC/xylS-type" evidence="9">
    <location>
        <begin position="469"/>
        <end position="567"/>
    </location>
</feature>
<evidence type="ECO:0008006" key="13">
    <source>
        <dbReference type="Google" id="ProtNLM"/>
    </source>
</evidence>
<protein>
    <recommendedName>
        <fullName evidence="13">DNA-binding response regulator</fullName>
    </recommendedName>
</protein>
<evidence type="ECO:0000259" key="10">
    <source>
        <dbReference type="PROSITE" id="PS50110"/>
    </source>
</evidence>